<evidence type="ECO:0000256" key="1">
    <source>
        <dbReference type="ARBA" id="ARBA00023002"/>
    </source>
</evidence>
<keyword evidence="1" id="KW-0560">Oxidoreductase</keyword>
<keyword evidence="4" id="KW-1185">Reference proteome</keyword>
<dbReference type="Proteomes" id="UP000070544">
    <property type="component" value="Unassembled WGS sequence"/>
</dbReference>
<dbReference type="Gene3D" id="3.60.130.10">
    <property type="entry name" value="Clavaminate synthase-like"/>
    <property type="match status" value="1"/>
</dbReference>
<sequence length="356" mass="38848">MSPVAESSSVTGATKQSPHVNHSFDELSIPVQRSLLGPDGSPVPFPLVLASRGPATLESTLRYIEDNGVELKEKLVKHGTILFRNVGVETAVHFDAFAQAWGWTPYVYIGGAAPRRQIFGSVFTTNEGPADRPISFHNEVSQSIDPPGHILFYCDSVAETGGETGIVHGAEAFEAVGRKLPGFLENLRTKGVTYSRVLQEETDPTQNNGRGWLDTYNVKSRVEAEAQIAALKQIAHWLTPDADSPVRVTSSVLPGWKQDPRTNQTVFFNSISGAYSDGKANSVATGRPHTDGLKWGDGTEMNAEELAALVEVMESVCVPIPWEKGDVAVIDNRLVQHSRRPYTGPRRVYASLWRGE</sequence>
<dbReference type="STRING" id="1344416.A0A139AR29"/>
<reference evidence="3 4" key="1">
    <citation type="journal article" date="2015" name="Genome Biol. Evol.">
        <title>Phylogenomic analyses indicate that early fungi evolved digesting cell walls of algal ancestors of land plants.</title>
        <authorList>
            <person name="Chang Y."/>
            <person name="Wang S."/>
            <person name="Sekimoto S."/>
            <person name="Aerts A.L."/>
            <person name="Choi C."/>
            <person name="Clum A."/>
            <person name="LaButti K.M."/>
            <person name="Lindquist E.A."/>
            <person name="Yee Ngan C."/>
            <person name="Ohm R.A."/>
            <person name="Salamov A.A."/>
            <person name="Grigoriev I.V."/>
            <person name="Spatafora J.W."/>
            <person name="Berbee M.L."/>
        </authorList>
    </citation>
    <scope>NUCLEOTIDE SEQUENCE [LARGE SCALE GENOMIC DNA]</scope>
    <source>
        <strain evidence="3 4">JEL478</strain>
    </source>
</reference>
<evidence type="ECO:0000313" key="3">
    <source>
        <dbReference type="EMBL" id="KXS19114.1"/>
    </source>
</evidence>
<dbReference type="Pfam" id="PF02668">
    <property type="entry name" value="TauD"/>
    <property type="match status" value="1"/>
</dbReference>
<dbReference type="AlphaFoldDB" id="A0A139AR29"/>
<name>A0A139AR29_GONPJ</name>
<evidence type="ECO:0000313" key="4">
    <source>
        <dbReference type="Proteomes" id="UP000070544"/>
    </source>
</evidence>
<dbReference type="GO" id="GO:0016491">
    <property type="term" value="F:oxidoreductase activity"/>
    <property type="evidence" value="ECO:0007669"/>
    <property type="project" value="UniProtKB-KW"/>
</dbReference>
<dbReference type="PANTHER" id="PTHR10696">
    <property type="entry name" value="GAMMA-BUTYROBETAINE HYDROXYLASE-RELATED"/>
    <property type="match status" value="1"/>
</dbReference>
<evidence type="ECO:0000259" key="2">
    <source>
        <dbReference type="Pfam" id="PF02668"/>
    </source>
</evidence>
<dbReference type="InterPro" id="IPR050411">
    <property type="entry name" value="AlphaKG_dependent_hydroxylases"/>
</dbReference>
<dbReference type="SUPFAM" id="SSF51197">
    <property type="entry name" value="Clavaminate synthase-like"/>
    <property type="match status" value="1"/>
</dbReference>
<dbReference type="OrthoDB" id="408743at2759"/>
<dbReference type="InterPro" id="IPR042098">
    <property type="entry name" value="TauD-like_sf"/>
</dbReference>
<dbReference type="InterPro" id="IPR003819">
    <property type="entry name" value="TauD/TfdA-like"/>
</dbReference>
<organism evidence="3 4">
    <name type="scientific">Gonapodya prolifera (strain JEL478)</name>
    <name type="common">Monoblepharis prolifera</name>
    <dbReference type="NCBI Taxonomy" id="1344416"/>
    <lineage>
        <taxon>Eukaryota</taxon>
        <taxon>Fungi</taxon>
        <taxon>Fungi incertae sedis</taxon>
        <taxon>Chytridiomycota</taxon>
        <taxon>Chytridiomycota incertae sedis</taxon>
        <taxon>Monoblepharidomycetes</taxon>
        <taxon>Monoblepharidales</taxon>
        <taxon>Gonapodyaceae</taxon>
        <taxon>Gonapodya</taxon>
    </lineage>
</organism>
<dbReference type="PANTHER" id="PTHR10696:SF21">
    <property type="entry name" value="TAUD_TFDA-LIKE DOMAIN-CONTAINING PROTEIN"/>
    <property type="match status" value="1"/>
</dbReference>
<gene>
    <name evidence="3" type="ORF">M427DRAFT_132159</name>
</gene>
<dbReference type="OMA" id="MRGRGWQ"/>
<dbReference type="EMBL" id="KQ965739">
    <property type="protein sequence ID" value="KXS19114.1"/>
    <property type="molecule type" value="Genomic_DNA"/>
</dbReference>
<protein>
    <submittedName>
        <fullName evidence="3">Clavaminate synthase-like protein</fullName>
    </submittedName>
</protein>
<proteinExistence type="predicted"/>
<feature type="domain" description="TauD/TfdA-like" evidence="2">
    <location>
        <begin position="58"/>
        <end position="348"/>
    </location>
</feature>
<accession>A0A139AR29</accession>